<dbReference type="Pfam" id="PF13621">
    <property type="entry name" value="Cupin_8"/>
    <property type="match status" value="1"/>
</dbReference>
<dbReference type="HOGENOM" id="CLU_016785_0_1_1"/>
<dbReference type="OrthoDB" id="47172at2759"/>
<accession>A0A0C2XBW0</accession>
<dbReference type="Proteomes" id="UP000054097">
    <property type="component" value="Unassembled WGS sequence"/>
</dbReference>
<keyword evidence="3" id="KW-1185">Reference proteome</keyword>
<dbReference type="EMBL" id="KN824305">
    <property type="protein sequence ID" value="KIM26602.1"/>
    <property type="molecule type" value="Genomic_DNA"/>
</dbReference>
<protein>
    <recommendedName>
        <fullName evidence="1">JmjC domain-containing protein</fullName>
    </recommendedName>
</protein>
<gene>
    <name evidence="2" type="ORF">M408DRAFT_16899</name>
</gene>
<dbReference type="SUPFAM" id="SSF51197">
    <property type="entry name" value="Clavaminate synthase-like"/>
    <property type="match status" value="1"/>
</dbReference>
<dbReference type="Gene3D" id="2.60.120.650">
    <property type="entry name" value="Cupin"/>
    <property type="match status" value="1"/>
</dbReference>
<proteinExistence type="predicted"/>
<dbReference type="PROSITE" id="PS51184">
    <property type="entry name" value="JMJC"/>
    <property type="match status" value="1"/>
</dbReference>
<feature type="domain" description="JmjC" evidence="1">
    <location>
        <begin position="191"/>
        <end position="350"/>
    </location>
</feature>
<organism evidence="2 3">
    <name type="scientific">Serendipita vermifera MAFF 305830</name>
    <dbReference type="NCBI Taxonomy" id="933852"/>
    <lineage>
        <taxon>Eukaryota</taxon>
        <taxon>Fungi</taxon>
        <taxon>Dikarya</taxon>
        <taxon>Basidiomycota</taxon>
        <taxon>Agaricomycotina</taxon>
        <taxon>Agaricomycetes</taxon>
        <taxon>Sebacinales</taxon>
        <taxon>Serendipitaceae</taxon>
        <taxon>Serendipita</taxon>
    </lineage>
</organism>
<reference evidence="2 3" key="1">
    <citation type="submission" date="2014-04" db="EMBL/GenBank/DDBJ databases">
        <authorList>
            <consortium name="DOE Joint Genome Institute"/>
            <person name="Kuo A."/>
            <person name="Zuccaro A."/>
            <person name="Kohler A."/>
            <person name="Nagy L.G."/>
            <person name="Floudas D."/>
            <person name="Copeland A."/>
            <person name="Barry K.W."/>
            <person name="Cichocki N."/>
            <person name="Veneault-Fourrey C."/>
            <person name="LaButti K."/>
            <person name="Lindquist E.A."/>
            <person name="Lipzen A."/>
            <person name="Lundell T."/>
            <person name="Morin E."/>
            <person name="Murat C."/>
            <person name="Sun H."/>
            <person name="Tunlid A."/>
            <person name="Henrissat B."/>
            <person name="Grigoriev I.V."/>
            <person name="Hibbett D.S."/>
            <person name="Martin F."/>
            <person name="Nordberg H.P."/>
            <person name="Cantor M.N."/>
            <person name="Hua S.X."/>
        </authorList>
    </citation>
    <scope>NUCLEOTIDE SEQUENCE [LARGE SCALE GENOMIC DNA]</scope>
    <source>
        <strain evidence="2 3">MAFF 305830</strain>
    </source>
</reference>
<dbReference type="InterPro" id="IPR041667">
    <property type="entry name" value="Cupin_8"/>
</dbReference>
<reference evidence="3" key="2">
    <citation type="submission" date="2015-01" db="EMBL/GenBank/DDBJ databases">
        <title>Evolutionary Origins and Diversification of the Mycorrhizal Mutualists.</title>
        <authorList>
            <consortium name="DOE Joint Genome Institute"/>
            <consortium name="Mycorrhizal Genomics Consortium"/>
            <person name="Kohler A."/>
            <person name="Kuo A."/>
            <person name="Nagy L.G."/>
            <person name="Floudas D."/>
            <person name="Copeland A."/>
            <person name="Barry K.W."/>
            <person name="Cichocki N."/>
            <person name="Veneault-Fourrey C."/>
            <person name="LaButti K."/>
            <person name="Lindquist E.A."/>
            <person name="Lipzen A."/>
            <person name="Lundell T."/>
            <person name="Morin E."/>
            <person name="Murat C."/>
            <person name="Riley R."/>
            <person name="Ohm R."/>
            <person name="Sun H."/>
            <person name="Tunlid A."/>
            <person name="Henrissat B."/>
            <person name="Grigoriev I.V."/>
            <person name="Hibbett D.S."/>
            <person name="Martin F."/>
        </authorList>
    </citation>
    <scope>NUCLEOTIDE SEQUENCE [LARGE SCALE GENOMIC DNA]</scope>
    <source>
        <strain evidence="3">MAFF 305830</strain>
    </source>
</reference>
<name>A0A0C2XBW0_SERVB</name>
<evidence type="ECO:0000259" key="1">
    <source>
        <dbReference type="PROSITE" id="PS51184"/>
    </source>
</evidence>
<dbReference type="STRING" id="933852.A0A0C2XBW0"/>
<sequence>MSMPSSNRAILRQLYTDSCLIRCLLELERKDNHENEATWLECIHLLDGAIVFSGAPDRMDTVQRLISYIQQKWPTHPMDSSYPSPSTQVSRPNVTLPPCGREIRSIEEPDMISFFTAWCKRPFVVSRGITHWPAMTSHPWSSQQYLKGVAGRGRIVPVEIGKDYRLDNWGQEMMGWEDFLGKVETAAEPLVYLAQHSLLTQFPSLREDICVPDLVYYSPTTDYPRYAPPANDDGVIINAWLGPKGTISPAHQDPYFNCYAQVVGSKTVWLAPPGFAREMYPLPSISGLSNTTSLDVFSTISNEIHPLFTSQVLHASMAVTLNPGDLLYFPPGWWHAMRSEEKSFSVSFWF</sequence>
<evidence type="ECO:0000313" key="2">
    <source>
        <dbReference type="EMBL" id="KIM26602.1"/>
    </source>
</evidence>
<dbReference type="InterPro" id="IPR003347">
    <property type="entry name" value="JmjC_dom"/>
</dbReference>
<dbReference type="PANTHER" id="PTHR12461">
    <property type="entry name" value="HYPOXIA-INDUCIBLE FACTOR 1 ALPHA INHIBITOR-RELATED"/>
    <property type="match status" value="1"/>
</dbReference>
<evidence type="ECO:0000313" key="3">
    <source>
        <dbReference type="Proteomes" id="UP000054097"/>
    </source>
</evidence>
<dbReference type="AlphaFoldDB" id="A0A0C2XBW0"/>
<dbReference type="PANTHER" id="PTHR12461:SF94">
    <property type="entry name" value="JMJC DOMAIN-CONTAINING PROTEIN"/>
    <property type="match status" value="1"/>
</dbReference>